<gene>
    <name evidence="1" type="ORF">METZ01_LOCUS472488</name>
</gene>
<dbReference type="EMBL" id="UINC01200654">
    <property type="protein sequence ID" value="SVE19634.1"/>
    <property type="molecule type" value="Genomic_DNA"/>
</dbReference>
<evidence type="ECO:0000313" key="1">
    <source>
        <dbReference type="EMBL" id="SVE19634.1"/>
    </source>
</evidence>
<reference evidence="1" key="1">
    <citation type="submission" date="2018-05" db="EMBL/GenBank/DDBJ databases">
        <authorList>
            <person name="Lanie J.A."/>
            <person name="Ng W.-L."/>
            <person name="Kazmierczak K.M."/>
            <person name="Andrzejewski T.M."/>
            <person name="Davidsen T.M."/>
            <person name="Wayne K.J."/>
            <person name="Tettelin H."/>
            <person name="Glass J.I."/>
            <person name="Rusch D."/>
            <person name="Podicherti R."/>
            <person name="Tsui H.-C.T."/>
            <person name="Winkler M.E."/>
        </authorList>
    </citation>
    <scope>NUCLEOTIDE SEQUENCE</scope>
</reference>
<feature type="non-terminal residue" evidence="1">
    <location>
        <position position="1"/>
    </location>
</feature>
<accession>A0A383BI86</accession>
<sequence length="57" mass="6559">CYWSFDTPGLDSCSRTLRHENRSWGALRVFTDHGNNRLPIADMRSTILPDLAPQEQI</sequence>
<protein>
    <submittedName>
        <fullName evidence="1">Uncharacterized protein</fullName>
    </submittedName>
</protein>
<dbReference type="AlphaFoldDB" id="A0A383BI86"/>
<proteinExistence type="predicted"/>
<name>A0A383BI86_9ZZZZ</name>
<organism evidence="1">
    <name type="scientific">marine metagenome</name>
    <dbReference type="NCBI Taxonomy" id="408172"/>
    <lineage>
        <taxon>unclassified sequences</taxon>
        <taxon>metagenomes</taxon>
        <taxon>ecological metagenomes</taxon>
    </lineage>
</organism>